<dbReference type="REBASE" id="103160">
    <property type="entry name" value="S2.Baz2011ORF4868P"/>
</dbReference>
<name>A0A072NG79_SCHAZ</name>
<gene>
    <name evidence="5" type="ORF">M670_04870</name>
</gene>
<keyword evidence="3" id="KW-0238">DNA-binding</keyword>
<dbReference type="RefSeq" id="WP_051678383.1">
    <property type="nucleotide sequence ID" value="NZ_JJRY01000041.1"/>
</dbReference>
<organism evidence="5 6">
    <name type="scientific">Schinkia azotoformans MEV2011</name>
    <dbReference type="NCBI Taxonomy" id="1348973"/>
    <lineage>
        <taxon>Bacteria</taxon>
        <taxon>Bacillati</taxon>
        <taxon>Bacillota</taxon>
        <taxon>Bacilli</taxon>
        <taxon>Bacillales</taxon>
        <taxon>Bacillaceae</taxon>
        <taxon>Calidifontibacillus/Schinkia group</taxon>
        <taxon>Schinkia</taxon>
    </lineage>
</organism>
<dbReference type="InterPro" id="IPR052021">
    <property type="entry name" value="Type-I_RS_S_subunit"/>
</dbReference>
<accession>A0A072NG79</accession>
<dbReference type="InterPro" id="IPR000055">
    <property type="entry name" value="Restrct_endonuc_typeI_TRD"/>
</dbReference>
<dbReference type="EMBL" id="JJRY01000041">
    <property type="protein sequence ID" value="KEF35938.1"/>
    <property type="molecule type" value="Genomic_DNA"/>
</dbReference>
<dbReference type="SUPFAM" id="SSF116734">
    <property type="entry name" value="DNA methylase specificity domain"/>
    <property type="match status" value="2"/>
</dbReference>
<dbReference type="InterPro" id="IPR044946">
    <property type="entry name" value="Restrct_endonuc_typeI_TRD_sf"/>
</dbReference>
<evidence type="ECO:0000259" key="4">
    <source>
        <dbReference type="Pfam" id="PF01420"/>
    </source>
</evidence>
<keyword evidence="5" id="KW-0378">Hydrolase</keyword>
<evidence type="ECO:0000256" key="2">
    <source>
        <dbReference type="ARBA" id="ARBA00022747"/>
    </source>
</evidence>
<evidence type="ECO:0000313" key="5">
    <source>
        <dbReference type="EMBL" id="KEF35938.1"/>
    </source>
</evidence>
<dbReference type="Gene3D" id="3.90.220.20">
    <property type="entry name" value="DNA methylase specificity domains"/>
    <property type="match status" value="2"/>
</dbReference>
<dbReference type="Pfam" id="PF01420">
    <property type="entry name" value="Methylase_S"/>
    <property type="match status" value="2"/>
</dbReference>
<dbReference type="CDD" id="cd17521">
    <property type="entry name" value="RMtype1_S_Sau13435ORF2165P_TRD2-CR2_like"/>
    <property type="match status" value="1"/>
</dbReference>
<dbReference type="GO" id="GO:0009307">
    <property type="term" value="P:DNA restriction-modification system"/>
    <property type="evidence" value="ECO:0007669"/>
    <property type="project" value="UniProtKB-KW"/>
</dbReference>
<keyword evidence="5" id="KW-0540">Nuclease</keyword>
<dbReference type="GO" id="GO:0004519">
    <property type="term" value="F:endonuclease activity"/>
    <property type="evidence" value="ECO:0007669"/>
    <property type="project" value="UniProtKB-KW"/>
</dbReference>
<comment type="similarity">
    <text evidence="1">Belongs to the type-I restriction system S methylase family.</text>
</comment>
<dbReference type="PANTHER" id="PTHR30408:SF12">
    <property type="entry name" value="TYPE I RESTRICTION ENZYME MJAVIII SPECIFICITY SUBUNIT"/>
    <property type="match status" value="1"/>
</dbReference>
<feature type="domain" description="Type I restriction modification DNA specificity" evidence="4">
    <location>
        <begin position="177"/>
        <end position="339"/>
    </location>
</feature>
<evidence type="ECO:0000313" key="6">
    <source>
        <dbReference type="Proteomes" id="UP000027936"/>
    </source>
</evidence>
<keyword evidence="2" id="KW-0680">Restriction system</keyword>
<protein>
    <submittedName>
        <fullName evidence="5">Restriction endonuclease S subunit</fullName>
    </submittedName>
</protein>
<dbReference type="OrthoDB" id="9811611at2"/>
<evidence type="ECO:0000256" key="3">
    <source>
        <dbReference type="ARBA" id="ARBA00023125"/>
    </source>
</evidence>
<keyword evidence="5" id="KW-0255">Endonuclease</keyword>
<sequence>MMRVAPETQYKGDFNSDVWLLNLDMIEQNTGIVIDKVMVSIDTVKGSVFTFDKDYVLYSKLRPYLNKVVLPDDRGFATSELIPLKPDINLLNRVFLACLLRSDQFVEYATKLSGGSRMPRVPMKEFRNFPCILPPINLQNQFAAFVQQVDKSKFVCYSNFKSQFIEMFGDPLENPFGWEQVTLKDISKGKLSYGSGASATTYDGKTRYVRITDITDSGELNDDIKSPSIYEAIHALNEGDILFARSGATVGKTYCHNEKYGKCIYAGYLIRLIPDKEKVLPEYVFHYTKTDYYNNFVAINKRTVAQPNINAKQYGDLVICVPPLEIQNRFVELIHQTDKSKLSEHVTYNSLGDMLVNLNLFRR</sequence>
<dbReference type="AlphaFoldDB" id="A0A072NG79"/>
<dbReference type="GO" id="GO:0003677">
    <property type="term" value="F:DNA binding"/>
    <property type="evidence" value="ECO:0007669"/>
    <property type="project" value="UniProtKB-KW"/>
</dbReference>
<dbReference type="PANTHER" id="PTHR30408">
    <property type="entry name" value="TYPE-1 RESTRICTION ENZYME ECOKI SPECIFICITY PROTEIN"/>
    <property type="match status" value="1"/>
</dbReference>
<reference evidence="5 6" key="1">
    <citation type="submission" date="2014-04" db="EMBL/GenBank/DDBJ databases">
        <title>Draft genome sequence of Bacillus azotoformans MEV2011, a (co-) denitrifying strain unable to grow in the presence of oxygen.</title>
        <authorList>
            <person name="Nielsen M."/>
            <person name="Schreiber L."/>
            <person name="Finster K."/>
            <person name="Schramm A."/>
        </authorList>
    </citation>
    <scope>NUCLEOTIDE SEQUENCE [LARGE SCALE GENOMIC DNA]</scope>
    <source>
        <strain evidence="5 6">MEV2011</strain>
    </source>
</reference>
<dbReference type="Proteomes" id="UP000027936">
    <property type="component" value="Unassembled WGS sequence"/>
</dbReference>
<evidence type="ECO:0000256" key="1">
    <source>
        <dbReference type="ARBA" id="ARBA00010923"/>
    </source>
</evidence>
<proteinExistence type="inferred from homology"/>
<feature type="domain" description="Type I restriction modification DNA specificity" evidence="4">
    <location>
        <begin position="49"/>
        <end position="151"/>
    </location>
</feature>
<dbReference type="PATRIC" id="fig|1348973.3.peg.4740"/>
<comment type="caution">
    <text evidence="5">The sequence shown here is derived from an EMBL/GenBank/DDBJ whole genome shotgun (WGS) entry which is preliminary data.</text>
</comment>